<dbReference type="InterPro" id="IPR013785">
    <property type="entry name" value="Aldolase_TIM"/>
</dbReference>
<gene>
    <name evidence="3" type="ORF">ANCCEY_10821</name>
</gene>
<evidence type="ECO:0000256" key="2">
    <source>
        <dbReference type="ARBA" id="ARBA00023002"/>
    </source>
</evidence>
<dbReference type="EMBL" id="KE125226">
    <property type="protein sequence ID" value="EPB70079.1"/>
    <property type="molecule type" value="Genomic_DNA"/>
</dbReference>
<sequence length="123" mass="13721">MVHERVQAENVDVTILGTELTFRNGRKAKNRFLKAALSEKLSTWDDQDPSKRGIPTQELINIYDKWGNGGYGVILTGNIAVDPVRISIKQAALLRQTTTSNYVMVAIEASAGKVWQYSARRQA</sequence>
<evidence type="ECO:0000256" key="1">
    <source>
        <dbReference type="ARBA" id="ARBA00022630"/>
    </source>
</evidence>
<dbReference type="AlphaFoldDB" id="A0A0D6LDR6"/>
<dbReference type="PANTHER" id="PTHR43656:SF5">
    <property type="entry name" value="NADH:FLAVIN OXIDOREDUCTASE_NADH OXIDASE N-TERMINAL DOMAIN-CONTAINING PROTEIN"/>
    <property type="match status" value="1"/>
</dbReference>
<reference evidence="3 4" key="1">
    <citation type="submission" date="2013-05" db="EMBL/GenBank/DDBJ databases">
        <title>Draft genome of the parasitic nematode Anyclostoma ceylanicum.</title>
        <authorList>
            <person name="Mitreva M."/>
        </authorList>
    </citation>
    <scope>NUCLEOTIDE SEQUENCE [LARGE SCALE GENOMIC DNA]</scope>
</reference>
<keyword evidence="1" id="KW-0285">Flavoprotein</keyword>
<organism evidence="3 4">
    <name type="scientific">Ancylostoma ceylanicum</name>
    <dbReference type="NCBI Taxonomy" id="53326"/>
    <lineage>
        <taxon>Eukaryota</taxon>
        <taxon>Metazoa</taxon>
        <taxon>Ecdysozoa</taxon>
        <taxon>Nematoda</taxon>
        <taxon>Chromadorea</taxon>
        <taxon>Rhabditida</taxon>
        <taxon>Rhabditina</taxon>
        <taxon>Rhabditomorpha</taxon>
        <taxon>Strongyloidea</taxon>
        <taxon>Ancylostomatidae</taxon>
        <taxon>Ancylostomatinae</taxon>
        <taxon>Ancylostoma</taxon>
    </lineage>
</organism>
<dbReference type="InterPro" id="IPR051799">
    <property type="entry name" value="NADH_flavin_oxidoreductase"/>
</dbReference>
<proteinExistence type="predicted"/>
<dbReference type="Proteomes" id="UP000054495">
    <property type="component" value="Unassembled WGS sequence"/>
</dbReference>
<dbReference type="Gene3D" id="3.20.20.70">
    <property type="entry name" value="Aldolase class I"/>
    <property type="match status" value="1"/>
</dbReference>
<dbReference type="GO" id="GO:0016491">
    <property type="term" value="F:oxidoreductase activity"/>
    <property type="evidence" value="ECO:0007669"/>
    <property type="project" value="UniProtKB-KW"/>
</dbReference>
<evidence type="ECO:0000313" key="3">
    <source>
        <dbReference type="EMBL" id="EPB70079.1"/>
    </source>
</evidence>
<keyword evidence="4" id="KW-1185">Reference proteome</keyword>
<name>A0A0D6LDR6_9BILA</name>
<evidence type="ECO:0000313" key="4">
    <source>
        <dbReference type="Proteomes" id="UP000054495"/>
    </source>
</evidence>
<dbReference type="PANTHER" id="PTHR43656">
    <property type="entry name" value="BINDING OXIDOREDUCTASE, PUTATIVE (AFU_ORTHOLOGUE AFUA_2G08260)-RELATED"/>
    <property type="match status" value="1"/>
</dbReference>
<accession>A0A0D6LDR6</accession>
<protein>
    <submittedName>
        <fullName evidence="3">Uncharacterized protein</fullName>
    </submittedName>
</protein>
<dbReference type="SUPFAM" id="SSF51395">
    <property type="entry name" value="FMN-linked oxidoreductases"/>
    <property type="match status" value="1"/>
</dbReference>
<keyword evidence="2" id="KW-0560">Oxidoreductase</keyword>